<dbReference type="GO" id="GO:0006310">
    <property type="term" value="P:DNA recombination"/>
    <property type="evidence" value="ECO:0007669"/>
    <property type="project" value="UniProtKB-KW"/>
</dbReference>
<evidence type="ECO:0000256" key="1">
    <source>
        <dbReference type="ARBA" id="ARBA00023125"/>
    </source>
</evidence>
<feature type="compositionally biased region" description="Basic and acidic residues" evidence="3">
    <location>
        <begin position="12"/>
        <end position="27"/>
    </location>
</feature>
<evidence type="ECO:0000313" key="5">
    <source>
        <dbReference type="Proteomes" id="UP000551563"/>
    </source>
</evidence>
<dbReference type="EMBL" id="DUMN01000588">
    <property type="protein sequence ID" value="HHV70015.1"/>
    <property type="molecule type" value="Genomic_DNA"/>
</dbReference>
<accession>A0A7V6PFR4</accession>
<gene>
    <name evidence="4" type="ORF">GXX48_20630</name>
</gene>
<dbReference type="GO" id="GO:0003677">
    <property type="term" value="F:DNA binding"/>
    <property type="evidence" value="ECO:0007669"/>
    <property type="project" value="UniProtKB-KW"/>
</dbReference>
<comment type="caution">
    <text evidence="4">The sequence shown here is derived from an EMBL/GenBank/DDBJ whole genome shotgun (WGS) entry which is preliminary data.</text>
</comment>
<feature type="non-terminal residue" evidence="4">
    <location>
        <position position="315"/>
    </location>
</feature>
<keyword evidence="1" id="KW-0238">DNA-binding</keyword>
<proteinExistence type="predicted"/>
<dbReference type="Proteomes" id="UP000551563">
    <property type="component" value="Unassembled WGS sequence"/>
</dbReference>
<reference evidence="4 5" key="1">
    <citation type="journal article" date="2020" name="Biotechnol. Biofuels">
        <title>New insights from the biogas microbiome by comprehensive genome-resolved metagenomics of nearly 1600 species originating from multiple anaerobic digesters.</title>
        <authorList>
            <person name="Campanaro S."/>
            <person name="Treu L."/>
            <person name="Rodriguez-R L.M."/>
            <person name="Kovalovszki A."/>
            <person name="Ziels R.M."/>
            <person name="Maus I."/>
            <person name="Zhu X."/>
            <person name="Kougias P.G."/>
            <person name="Basile A."/>
            <person name="Luo G."/>
            <person name="Schluter A."/>
            <person name="Konstantinidis K.T."/>
            <person name="Angelidaki I."/>
        </authorList>
    </citation>
    <scope>NUCLEOTIDE SEQUENCE [LARGE SCALE GENOMIC DNA]</scope>
    <source>
        <strain evidence="4">AS04akNAM_66</strain>
    </source>
</reference>
<evidence type="ECO:0008006" key="6">
    <source>
        <dbReference type="Google" id="ProtNLM"/>
    </source>
</evidence>
<evidence type="ECO:0000256" key="2">
    <source>
        <dbReference type="ARBA" id="ARBA00023172"/>
    </source>
</evidence>
<organism evidence="4 5">
    <name type="scientific">Brucella intermedia</name>
    <dbReference type="NCBI Taxonomy" id="94625"/>
    <lineage>
        <taxon>Bacteria</taxon>
        <taxon>Pseudomonadati</taxon>
        <taxon>Pseudomonadota</taxon>
        <taxon>Alphaproteobacteria</taxon>
        <taxon>Hyphomicrobiales</taxon>
        <taxon>Brucellaceae</taxon>
        <taxon>Brucella/Ochrobactrum group</taxon>
        <taxon>Brucella</taxon>
    </lineage>
</organism>
<protein>
    <recommendedName>
        <fullName evidence="6">Integrase</fullName>
    </recommendedName>
</protein>
<dbReference type="Gene3D" id="1.10.443.10">
    <property type="entry name" value="Intergrase catalytic core"/>
    <property type="match status" value="1"/>
</dbReference>
<dbReference type="InterPro" id="IPR010998">
    <property type="entry name" value="Integrase_recombinase_N"/>
</dbReference>
<dbReference type="InterPro" id="IPR011010">
    <property type="entry name" value="DNA_brk_join_enz"/>
</dbReference>
<sequence length="315" mass="36240">MAKKANPHPHVSWRDGRPRFQPGKELRAMGYSGKDLRHDDGRWFTRGEAVDWSTKFQQELAGKRKPAPSAPRSSPVRYTGYTVENLIADWTNPKRNPKWKLNGTRSYSPSTMNDYRDKMNVLMQHDGELWVSDVRSLDRPTCRNLFDSLWSQRGLATAKGVLLTLSSAISWGMLRGHVKLLDNPATKLQMESPEPRVRFGTRPEIEALIAAADRIGRPEIGDMIVLAVWSGQRQGDRRELIDKGLMNNRRIFKQSKTGEIVAVMQAPELERRLEASKKRREAAKIKDPRVILDEKLWKSFSKRHYHDIFSKVREA</sequence>
<evidence type="ECO:0000256" key="3">
    <source>
        <dbReference type="SAM" id="MobiDB-lite"/>
    </source>
</evidence>
<dbReference type="AlphaFoldDB" id="A0A7V6PFR4"/>
<dbReference type="SUPFAM" id="SSF56349">
    <property type="entry name" value="DNA breaking-rejoining enzymes"/>
    <property type="match status" value="1"/>
</dbReference>
<dbReference type="Gene3D" id="1.10.150.130">
    <property type="match status" value="1"/>
</dbReference>
<keyword evidence="2" id="KW-0233">DNA recombination</keyword>
<dbReference type="InterPro" id="IPR013762">
    <property type="entry name" value="Integrase-like_cat_sf"/>
</dbReference>
<dbReference type="GO" id="GO:0015074">
    <property type="term" value="P:DNA integration"/>
    <property type="evidence" value="ECO:0007669"/>
    <property type="project" value="InterPro"/>
</dbReference>
<feature type="region of interest" description="Disordered" evidence="3">
    <location>
        <begin position="1"/>
        <end position="33"/>
    </location>
</feature>
<name>A0A7V6PFR4_9HYPH</name>
<evidence type="ECO:0000313" key="4">
    <source>
        <dbReference type="EMBL" id="HHV70015.1"/>
    </source>
</evidence>